<protein>
    <submittedName>
        <fullName evidence="1">Regulator</fullName>
    </submittedName>
</protein>
<evidence type="ECO:0000313" key="1">
    <source>
        <dbReference type="EMBL" id="NOJ14179.1"/>
    </source>
</evidence>
<reference evidence="1 2" key="1">
    <citation type="submission" date="2019-09" db="EMBL/GenBank/DDBJ databases">
        <title>Draft genome sequencing and comparative genomics of hatchery-associated Vibrios.</title>
        <authorList>
            <person name="Kehlet-Delgado H."/>
            <person name="Mueller R.S."/>
        </authorList>
    </citation>
    <scope>NUCLEOTIDE SEQUENCE [LARGE SCALE GENOMIC DNA]</scope>
    <source>
        <strain evidence="1 2">99-70-13A3</strain>
    </source>
</reference>
<dbReference type="AlphaFoldDB" id="A0A7Y4G2F1"/>
<comment type="caution">
    <text evidence="1">The sequence shown here is derived from an EMBL/GenBank/DDBJ whole genome shotgun (WGS) entry which is preliminary data.</text>
</comment>
<name>A0A7Y4G2F1_VIBSP</name>
<dbReference type="RefSeq" id="WP_171329757.1">
    <property type="nucleotide sequence ID" value="NZ_CAWPOP010000005.1"/>
</dbReference>
<dbReference type="EMBL" id="VTXL01000013">
    <property type="protein sequence ID" value="NOJ14179.1"/>
    <property type="molecule type" value="Genomic_DNA"/>
</dbReference>
<organism evidence="1 2">
    <name type="scientific">Vibrio splendidus</name>
    <dbReference type="NCBI Taxonomy" id="29497"/>
    <lineage>
        <taxon>Bacteria</taxon>
        <taxon>Pseudomonadati</taxon>
        <taxon>Pseudomonadota</taxon>
        <taxon>Gammaproteobacteria</taxon>
        <taxon>Vibrionales</taxon>
        <taxon>Vibrionaceae</taxon>
        <taxon>Vibrio</taxon>
    </lineage>
</organism>
<evidence type="ECO:0000313" key="2">
    <source>
        <dbReference type="Proteomes" id="UP000519158"/>
    </source>
</evidence>
<dbReference type="Proteomes" id="UP000519158">
    <property type="component" value="Unassembled WGS sequence"/>
</dbReference>
<accession>A0A7Y4G2F1</accession>
<gene>
    <name evidence="1" type="ORF">F0234_15580</name>
</gene>
<sequence>MTKNQLFREFYCRLSLEETAELCFKNVTTVKRWDKGNPIPNECKRLMRLCAYREVGISDDWAGFYVENGKFVLPTGQRLTASQILLGAALLEIGSNEDQKTASSLIRLARCIAKTLNKHTT</sequence>
<proteinExistence type="predicted"/>